<keyword evidence="2" id="KW-1185">Reference proteome</keyword>
<organism evidence="1 2">
    <name type="scientific">Prunus dulcis</name>
    <name type="common">Almond</name>
    <name type="synonym">Amygdalus dulcis</name>
    <dbReference type="NCBI Taxonomy" id="3755"/>
    <lineage>
        <taxon>Eukaryota</taxon>
        <taxon>Viridiplantae</taxon>
        <taxon>Streptophyta</taxon>
        <taxon>Embryophyta</taxon>
        <taxon>Tracheophyta</taxon>
        <taxon>Spermatophyta</taxon>
        <taxon>Magnoliopsida</taxon>
        <taxon>eudicotyledons</taxon>
        <taxon>Gunneridae</taxon>
        <taxon>Pentapetalae</taxon>
        <taxon>rosids</taxon>
        <taxon>fabids</taxon>
        <taxon>Rosales</taxon>
        <taxon>Rosaceae</taxon>
        <taxon>Amygdaloideae</taxon>
        <taxon>Amygdaleae</taxon>
        <taxon>Prunus</taxon>
    </lineage>
</organism>
<evidence type="ECO:0000313" key="1">
    <source>
        <dbReference type="EMBL" id="KAI5332165.1"/>
    </source>
</evidence>
<sequence length="254" mass="27437">MASSSSIDFPSIHHVIFIRLESDNYPTWLAQIVPVLRSRLLLGFVDGTSLYPFLTTPDPKAKANESASPSLIPNLDDFLCITRGDSFIIDFLDRITSIADNLALAGASVADSDLLVVVMNNIGPLYENTVAVAQAREKSISMPDLEALLLSAERRLQSSSSPIISSGATTLFNKAHAALAPDHSPSSDRPIILSGPSLSSYSPRFPVSQPLPSPLLQQLTLPPPWKLVLPATSRPSLPSPMQHLLLPHFPHHAL</sequence>
<dbReference type="PANTHER" id="PTHR47481">
    <property type="match status" value="1"/>
</dbReference>
<reference evidence="1 2" key="1">
    <citation type="journal article" date="2022" name="G3 (Bethesda)">
        <title>Whole-genome sequence and methylome profiling of the almond [Prunus dulcis (Mill.) D.A. Webb] cultivar 'Nonpareil'.</title>
        <authorList>
            <person name="D'Amico-Willman K.M."/>
            <person name="Ouma W.Z."/>
            <person name="Meulia T."/>
            <person name="Sideli G.M."/>
            <person name="Gradziel T.M."/>
            <person name="Fresnedo-Ramirez J."/>
        </authorList>
    </citation>
    <scope>NUCLEOTIDE SEQUENCE [LARGE SCALE GENOMIC DNA]</scope>
    <source>
        <strain evidence="1">Clone GOH B32 T37-40</strain>
    </source>
</reference>
<accession>A0AAD4VVR0</accession>
<gene>
    <name evidence="1" type="ORF">L3X38_022294</name>
</gene>
<evidence type="ECO:0008006" key="3">
    <source>
        <dbReference type="Google" id="ProtNLM"/>
    </source>
</evidence>
<dbReference type="PANTHER" id="PTHR47481:SF30">
    <property type="entry name" value="CCHC-TYPE DOMAIN-CONTAINING PROTEIN"/>
    <property type="match status" value="1"/>
</dbReference>
<dbReference type="AlphaFoldDB" id="A0AAD4VVR0"/>
<comment type="caution">
    <text evidence="1">The sequence shown here is derived from an EMBL/GenBank/DDBJ whole genome shotgun (WGS) entry which is preliminary data.</text>
</comment>
<name>A0AAD4VVR0_PRUDU</name>
<proteinExistence type="predicted"/>
<dbReference type="EMBL" id="JAJFAZ020000004">
    <property type="protein sequence ID" value="KAI5332165.1"/>
    <property type="molecule type" value="Genomic_DNA"/>
</dbReference>
<evidence type="ECO:0000313" key="2">
    <source>
        <dbReference type="Proteomes" id="UP001054821"/>
    </source>
</evidence>
<dbReference type="Proteomes" id="UP001054821">
    <property type="component" value="Chromosome 4"/>
</dbReference>
<protein>
    <recommendedName>
        <fullName evidence="3">Retrotransposon Copia-like N-terminal domain-containing protein</fullName>
    </recommendedName>
</protein>